<dbReference type="Gene3D" id="3.30.420.10">
    <property type="entry name" value="Ribonuclease H-like superfamily/Ribonuclease H"/>
    <property type="match status" value="1"/>
</dbReference>
<evidence type="ECO:0000313" key="2">
    <source>
        <dbReference type="EMBL" id="CAH2088795.1"/>
    </source>
</evidence>
<evidence type="ECO:0008006" key="4">
    <source>
        <dbReference type="Google" id="ProtNLM"/>
    </source>
</evidence>
<gene>
    <name evidence="2" type="ORF">EEDITHA_LOCUS4924</name>
</gene>
<protein>
    <recommendedName>
        <fullName evidence="4">Transposase</fullName>
    </recommendedName>
</protein>
<evidence type="ECO:0000256" key="1">
    <source>
        <dbReference type="SAM" id="MobiDB-lite"/>
    </source>
</evidence>
<dbReference type="Proteomes" id="UP001153954">
    <property type="component" value="Unassembled WGS sequence"/>
</dbReference>
<comment type="caution">
    <text evidence="2">The sequence shown here is derived from an EMBL/GenBank/DDBJ whole genome shotgun (WGS) entry which is preliminary data.</text>
</comment>
<proteinExistence type="predicted"/>
<feature type="compositionally biased region" description="Polar residues" evidence="1">
    <location>
        <begin position="106"/>
        <end position="124"/>
    </location>
</feature>
<dbReference type="AlphaFoldDB" id="A0AAU9TNQ0"/>
<dbReference type="InterPro" id="IPR036397">
    <property type="entry name" value="RNaseH_sf"/>
</dbReference>
<reference evidence="2" key="1">
    <citation type="submission" date="2022-03" db="EMBL/GenBank/DDBJ databases">
        <authorList>
            <person name="Tunstrom K."/>
        </authorList>
    </citation>
    <scope>NUCLEOTIDE SEQUENCE</scope>
</reference>
<evidence type="ECO:0000313" key="3">
    <source>
        <dbReference type="Proteomes" id="UP001153954"/>
    </source>
</evidence>
<sequence>MQWPSQSPELSPIELVWDELDRRVKNRSHAQDICGNYEDEYEGEDGIDPGMDVGSILENRDVITPGPSRQSIACEDELKENIDLNVGIPNVEESEDEEILRPVRPSRSSNFRSQNVLESSSESCLSPMRRM</sequence>
<dbReference type="EMBL" id="CAKOGL010000007">
    <property type="protein sequence ID" value="CAH2088795.1"/>
    <property type="molecule type" value="Genomic_DNA"/>
</dbReference>
<keyword evidence="3" id="KW-1185">Reference proteome</keyword>
<accession>A0AAU9TNQ0</accession>
<dbReference type="GO" id="GO:0003676">
    <property type="term" value="F:nucleic acid binding"/>
    <property type="evidence" value="ECO:0007669"/>
    <property type="project" value="InterPro"/>
</dbReference>
<organism evidence="2 3">
    <name type="scientific">Euphydryas editha</name>
    <name type="common">Edith's checkerspot</name>
    <dbReference type="NCBI Taxonomy" id="104508"/>
    <lineage>
        <taxon>Eukaryota</taxon>
        <taxon>Metazoa</taxon>
        <taxon>Ecdysozoa</taxon>
        <taxon>Arthropoda</taxon>
        <taxon>Hexapoda</taxon>
        <taxon>Insecta</taxon>
        <taxon>Pterygota</taxon>
        <taxon>Neoptera</taxon>
        <taxon>Endopterygota</taxon>
        <taxon>Lepidoptera</taxon>
        <taxon>Glossata</taxon>
        <taxon>Ditrysia</taxon>
        <taxon>Papilionoidea</taxon>
        <taxon>Nymphalidae</taxon>
        <taxon>Nymphalinae</taxon>
        <taxon>Euphydryas</taxon>
    </lineage>
</organism>
<feature type="region of interest" description="Disordered" evidence="1">
    <location>
        <begin position="96"/>
        <end position="131"/>
    </location>
</feature>
<name>A0AAU9TNQ0_EUPED</name>